<dbReference type="PROSITE" id="PS51272">
    <property type="entry name" value="SLH"/>
    <property type="match status" value="2"/>
</dbReference>
<reference evidence="4 5" key="1">
    <citation type="submission" date="2023-04" db="EMBL/GenBank/DDBJ databases">
        <title>Fusibacter bizertensis strain WBS, isolated from littoral bottom sediments of the Arctic seas - biochemical and genomic analysis.</title>
        <authorList>
            <person name="Brioukhanov A.L."/>
        </authorList>
    </citation>
    <scope>NUCLEOTIDE SEQUENCE [LARGE SCALE GENOMIC DNA]</scope>
    <source>
        <strain evidence="4 5">WBS</strain>
    </source>
</reference>
<keyword evidence="5" id="KW-1185">Reference proteome</keyword>
<proteinExistence type="predicted"/>
<gene>
    <name evidence="4" type="ORF">QE109_13890</name>
</gene>
<accession>A0ABT6NFN5</accession>
<evidence type="ECO:0000256" key="1">
    <source>
        <dbReference type="ARBA" id="ARBA00022737"/>
    </source>
</evidence>
<feature type="domain" description="SLH" evidence="3">
    <location>
        <begin position="185"/>
        <end position="248"/>
    </location>
</feature>
<feature type="chain" id="PRO_5045643931" evidence="2">
    <location>
        <begin position="22"/>
        <end position="1012"/>
    </location>
</feature>
<keyword evidence="2" id="KW-0732">Signal</keyword>
<dbReference type="Proteomes" id="UP001158045">
    <property type="component" value="Unassembled WGS sequence"/>
</dbReference>
<evidence type="ECO:0000256" key="2">
    <source>
        <dbReference type="SAM" id="SignalP"/>
    </source>
</evidence>
<organism evidence="4 5">
    <name type="scientific">Fusibacter bizertensis</name>
    <dbReference type="NCBI Taxonomy" id="1488331"/>
    <lineage>
        <taxon>Bacteria</taxon>
        <taxon>Bacillati</taxon>
        <taxon>Bacillota</taxon>
        <taxon>Clostridia</taxon>
        <taxon>Eubacteriales</taxon>
        <taxon>Eubacteriales Family XII. Incertae Sedis</taxon>
        <taxon>Fusibacter</taxon>
    </lineage>
</organism>
<evidence type="ECO:0000313" key="5">
    <source>
        <dbReference type="Proteomes" id="UP001158045"/>
    </source>
</evidence>
<dbReference type="RefSeq" id="WP_281095137.1">
    <property type="nucleotide sequence ID" value="NZ_JARYZI010000010.1"/>
</dbReference>
<evidence type="ECO:0000259" key="3">
    <source>
        <dbReference type="PROSITE" id="PS51272"/>
    </source>
</evidence>
<dbReference type="InterPro" id="IPR001119">
    <property type="entry name" value="SLH_dom"/>
</dbReference>
<dbReference type="Pfam" id="PF00395">
    <property type="entry name" value="SLH"/>
    <property type="match status" value="2"/>
</dbReference>
<name>A0ABT6NFN5_9FIRM</name>
<evidence type="ECO:0000313" key="4">
    <source>
        <dbReference type="EMBL" id="MDH8679244.1"/>
    </source>
</evidence>
<protein>
    <submittedName>
        <fullName evidence="4">S-layer homology domain-containing protein</fullName>
    </submittedName>
</protein>
<comment type="caution">
    <text evidence="4">The sequence shown here is derived from an EMBL/GenBank/DDBJ whole genome shotgun (WGS) entry which is preliminary data.</text>
</comment>
<keyword evidence="1" id="KW-0677">Repeat</keyword>
<feature type="domain" description="SLH" evidence="3">
    <location>
        <begin position="55"/>
        <end position="118"/>
    </location>
</feature>
<sequence>MKKLLALLLIVSMFSSMVVFAAAPFDVPVPEFTALKTDTTGANTLTGSIKGKDIITNSYFSDIKNTYGHESIVRMAALGVIKQYGDKKYYPSSKATGYDIIGMLVRMRGNEAAVMQRVYNLAGSSTTPARLKTLMDQEYLVEAQTLGIVNATEVLNLGQPATKETLAVWTARAIGLAPIFNQQTVFTYSDWASVNPIYRSLIEDMTTNGIIPLKNDGTFAPKENVTRGELAVILAAALETQYAARTITSGFGLVIGVKPETIYNNGDTVKRNTITVKNTDGTVTNLVSETHSKGNQQFDYVTHKNGIVSNNGNLKLGDEIEYVTLAGALQYVQVIDNNLILEKIAANSEADLYTTFHYGTLVDINSKTQYKNGTTVVTEIYRVVDITGDVFDILVDEDLYTGLREDVITYKENEVGGVHLLEIGDVMEYLVNEDREIIYIKVAPLDKTTLSGTVREITPLSADGPATMTIYGYDDKVYQLPLAPYANLRINDRVTDINNFVYGMPVDVEISNGYIILVEGESFSGEPGYIPKYGKMRMGDIVTVYQNTFSVKLNDGTTEFYDIDQTTQFTKDGNVVTKDALKSGMAVKVYFDNISTLGASKVEIEAPELLFEIIYKGKIKNVNGARKEIQIIGSDGVSKPEYISNNDWLPAESYSINLKTDDKTEYYAGNQKLTMTELERNYSGYQLYAVVKKVFGQPTVVRLSVKTGGEMMYSSTVRTVDHTLGSFDISTKENFNITDGTIVIKDGLVVPSSQLKARDTVFVVSESPMGAYDKNAMVVKVVTPYDNIFDKIRIGAVETVNPSNITFRNYTQYTNNFLNAVNPNETGYYKFYTDSKIVDITDPTKIKTIKPADFWHDSYARSENVDTTYNSATPGLQFERYYAFMVVNEADSAIVAMHLRHKGLLPGQNFDDTLYKESDIGTKLEETFTGAVLSRGIVTSDDTTWDRLEITDSHDWTDYTGQWTANKSNIFVKYTDAIVIKNNRVIDVEDIQMGDYIYVMRIKENALVIFVQ</sequence>
<dbReference type="EMBL" id="JARYZI010000010">
    <property type="protein sequence ID" value="MDH8679244.1"/>
    <property type="molecule type" value="Genomic_DNA"/>
</dbReference>
<feature type="signal peptide" evidence="2">
    <location>
        <begin position="1"/>
        <end position="21"/>
    </location>
</feature>